<keyword evidence="3" id="KW-1185">Reference proteome</keyword>
<accession>A0AAE3KU13</accession>
<evidence type="ECO:0000259" key="1">
    <source>
        <dbReference type="PROSITE" id="PS51819"/>
    </source>
</evidence>
<reference evidence="2 3" key="1">
    <citation type="submission" date="2018-11" db="EMBL/GenBank/DDBJ databases">
        <title>Novel bacteria species description.</title>
        <authorList>
            <person name="Han J.-H."/>
        </authorList>
    </citation>
    <scope>NUCLEOTIDE SEQUENCE [LARGE SCALE GENOMIC DNA]</scope>
    <source>
        <strain evidence="2 3">KCTC23259</strain>
    </source>
</reference>
<keyword evidence="2" id="KW-0560">Oxidoreductase</keyword>
<protein>
    <submittedName>
        <fullName evidence="2">Glyoxalase/bleomycin resistance/extradiol dioxygenase family protein</fullName>
    </submittedName>
</protein>
<dbReference type="PANTHER" id="PTHR36113:SF1">
    <property type="entry name" value="GLYOXALASE_BLEOMYCIN RESISTANCE PROTEIN_DIOXYGENASE"/>
    <property type="match status" value="1"/>
</dbReference>
<dbReference type="InterPro" id="IPR037523">
    <property type="entry name" value="VOC_core"/>
</dbReference>
<dbReference type="Proteomes" id="UP001204144">
    <property type="component" value="Unassembled WGS sequence"/>
</dbReference>
<dbReference type="InterPro" id="IPR051332">
    <property type="entry name" value="Fosfomycin_Res_Enzymes"/>
</dbReference>
<dbReference type="Pfam" id="PF00903">
    <property type="entry name" value="Glyoxalase"/>
    <property type="match status" value="1"/>
</dbReference>
<dbReference type="Gene3D" id="3.10.180.10">
    <property type="entry name" value="2,3-Dihydroxybiphenyl 1,2-Dioxygenase, domain 1"/>
    <property type="match status" value="1"/>
</dbReference>
<evidence type="ECO:0000313" key="2">
    <source>
        <dbReference type="EMBL" id="MCP9764379.1"/>
    </source>
</evidence>
<dbReference type="AlphaFoldDB" id="A0AAE3KU13"/>
<evidence type="ECO:0000313" key="3">
    <source>
        <dbReference type="Proteomes" id="UP001204144"/>
    </source>
</evidence>
<dbReference type="GO" id="GO:0051213">
    <property type="term" value="F:dioxygenase activity"/>
    <property type="evidence" value="ECO:0007669"/>
    <property type="project" value="UniProtKB-KW"/>
</dbReference>
<dbReference type="PANTHER" id="PTHR36113">
    <property type="entry name" value="LYASE, PUTATIVE-RELATED-RELATED"/>
    <property type="match status" value="1"/>
</dbReference>
<comment type="caution">
    <text evidence="2">The sequence shown here is derived from an EMBL/GenBank/DDBJ whole genome shotgun (WGS) entry which is preliminary data.</text>
</comment>
<dbReference type="InterPro" id="IPR004360">
    <property type="entry name" value="Glyas_Fos-R_dOase_dom"/>
</dbReference>
<dbReference type="PROSITE" id="PS51819">
    <property type="entry name" value="VOC"/>
    <property type="match status" value="1"/>
</dbReference>
<dbReference type="EMBL" id="RJUF01000173">
    <property type="protein sequence ID" value="MCP9764379.1"/>
    <property type="molecule type" value="Genomic_DNA"/>
</dbReference>
<dbReference type="SUPFAM" id="SSF54593">
    <property type="entry name" value="Glyoxalase/Bleomycin resistance protein/Dihydroxybiphenyl dioxygenase"/>
    <property type="match status" value="1"/>
</dbReference>
<dbReference type="InterPro" id="IPR029068">
    <property type="entry name" value="Glyas_Bleomycin-R_OHBP_Dase"/>
</dbReference>
<sequence length="128" mass="14493">MPKIEHVAMYCQNLEIIKDFYEKYFGCKTGPKYINAAKGFESYFLSFEDGSRLEIMTKTSVNESINPKELLGLTHLAISVGSKENVDKLTKKIEDDGYEVVGPPRTTGDGYYESVILDPELNRIEITI</sequence>
<dbReference type="RefSeq" id="WP_255038068.1">
    <property type="nucleotide sequence ID" value="NZ_RJUF01000173.1"/>
</dbReference>
<organism evidence="2 3">
    <name type="scientific">Lacihabitans soyangensis</name>
    <dbReference type="NCBI Taxonomy" id="869394"/>
    <lineage>
        <taxon>Bacteria</taxon>
        <taxon>Pseudomonadati</taxon>
        <taxon>Bacteroidota</taxon>
        <taxon>Cytophagia</taxon>
        <taxon>Cytophagales</taxon>
        <taxon>Leadbetterellaceae</taxon>
        <taxon>Lacihabitans</taxon>
    </lineage>
</organism>
<proteinExistence type="predicted"/>
<feature type="domain" description="VOC" evidence="1">
    <location>
        <begin position="3"/>
        <end position="128"/>
    </location>
</feature>
<gene>
    <name evidence="2" type="ORF">EGI31_15650</name>
</gene>
<name>A0AAE3KU13_9BACT</name>
<keyword evidence="2" id="KW-0223">Dioxygenase</keyword>